<proteinExistence type="predicted"/>
<dbReference type="AlphaFoldDB" id="A0A166UX00"/>
<dbReference type="OrthoDB" id="408373at2759"/>
<evidence type="ECO:0000313" key="2">
    <source>
        <dbReference type="EMBL" id="OAA33050.1"/>
    </source>
</evidence>
<accession>A0A166UX00</accession>
<reference evidence="2 3" key="1">
    <citation type="journal article" date="2016" name="Genome Biol. Evol.">
        <title>Divergent and convergent evolution of fungal pathogenicity.</title>
        <authorList>
            <person name="Shang Y."/>
            <person name="Xiao G."/>
            <person name="Zheng P."/>
            <person name="Cen K."/>
            <person name="Zhan S."/>
            <person name="Wang C."/>
        </authorList>
    </citation>
    <scope>NUCLEOTIDE SEQUENCE [LARGE SCALE GENOMIC DNA]</scope>
    <source>
        <strain evidence="2 3">RCEF 2490</strain>
    </source>
</reference>
<organism evidence="2 3">
    <name type="scientific">Moelleriella libera RCEF 2490</name>
    <dbReference type="NCBI Taxonomy" id="1081109"/>
    <lineage>
        <taxon>Eukaryota</taxon>
        <taxon>Fungi</taxon>
        <taxon>Dikarya</taxon>
        <taxon>Ascomycota</taxon>
        <taxon>Pezizomycotina</taxon>
        <taxon>Sordariomycetes</taxon>
        <taxon>Hypocreomycetidae</taxon>
        <taxon>Hypocreales</taxon>
        <taxon>Clavicipitaceae</taxon>
        <taxon>Moelleriella</taxon>
    </lineage>
</organism>
<feature type="region of interest" description="Disordered" evidence="1">
    <location>
        <begin position="1"/>
        <end position="25"/>
    </location>
</feature>
<name>A0A166UX00_9HYPO</name>
<evidence type="ECO:0000313" key="3">
    <source>
        <dbReference type="Proteomes" id="UP000078544"/>
    </source>
</evidence>
<sequence>MTARRLQRPIASKAAAAAETKTKIPKTKAAEVLDAEVVGSSSSDGASSTTTTTTTLPLEKRVLDYVRWMVLHHDGFVAAFMSCIRHAPLTNQHHQWRGLARRAPGTTAVIFAETDELISEKDYEQQGLPLAGGREHVFWRVVSGSHDFVMTHPDSIMAALDEFWQAET</sequence>
<feature type="compositionally biased region" description="Low complexity" evidence="1">
    <location>
        <begin position="9"/>
        <end position="19"/>
    </location>
</feature>
<evidence type="ECO:0000256" key="1">
    <source>
        <dbReference type="SAM" id="MobiDB-lite"/>
    </source>
</evidence>
<dbReference type="Proteomes" id="UP000078544">
    <property type="component" value="Unassembled WGS sequence"/>
</dbReference>
<keyword evidence="3" id="KW-1185">Reference proteome</keyword>
<dbReference type="Gene3D" id="3.40.50.1820">
    <property type="entry name" value="alpha/beta hydrolase"/>
    <property type="match status" value="1"/>
</dbReference>
<dbReference type="EMBL" id="AZGY01000001">
    <property type="protein sequence ID" value="OAA33050.1"/>
    <property type="molecule type" value="Genomic_DNA"/>
</dbReference>
<dbReference type="InterPro" id="IPR029058">
    <property type="entry name" value="AB_hydrolase_fold"/>
</dbReference>
<dbReference type="STRING" id="1081109.A0A166UX00"/>
<comment type="caution">
    <text evidence="2">The sequence shown here is derived from an EMBL/GenBank/DDBJ whole genome shotgun (WGS) entry which is preliminary data.</text>
</comment>
<protein>
    <submittedName>
        <fullName evidence="2">Uncharacterized protein</fullName>
    </submittedName>
</protein>
<gene>
    <name evidence="2" type="ORF">AAL_00515</name>
</gene>